<gene>
    <name evidence="1" type="ORF">B0I27_101455</name>
</gene>
<comment type="caution">
    <text evidence="1">The sequence shown here is derived from an EMBL/GenBank/DDBJ whole genome shotgun (WGS) entry which is preliminary data.</text>
</comment>
<dbReference type="RefSeq" id="WP_106290936.1">
    <property type="nucleotide sequence ID" value="NZ_PVTH01000001.1"/>
</dbReference>
<proteinExistence type="predicted"/>
<keyword evidence="2" id="KW-1185">Reference proteome</keyword>
<dbReference type="Proteomes" id="UP000238034">
    <property type="component" value="Unassembled WGS sequence"/>
</dbReference>
<organism evidence="1 2">
    <name type="scientific">Arcticibacter pallidicorallinus</name>
    <dbReference type="NCBI Taxonomy" id="1259464"/>
    <lineage>
        <taxon>Bacteria</taxon>
        <taxon>Pseudomonadati</taxon>
        <taxon>Bacteroidota</taxon>
        <taxon>Sphingobacteriia</taxon>
        <taxon>Sphingobacteriales</taxon>
        <taxon>Sphingobacteriaceae</taxon>
        <taxon>Arcticibacter</taxon>
    </lineage>
</organism>
<dbReference type="EMBL" id="PVTH01000001">
    <property type="protein sequence ID" value="PRY55484.1"/>
    <property type="molecule type" value="Genomic_DNA"/>
</dbReference>
<dbReference type="AlphaFoldDB" id="A0A2T0UC66"/>
<reference evidence="1 2" key="1">
    <citation type="submission" date="2018-03" db="EMBL/GenBank/DDBJ databases">
        <title>Genomic Encyclopedia of Type Strains, Phase III (KMG-III): the genomes of soil and plant-associated and newly described type strains.</title>
        <authorList>
            <person name="Whitman W."/>
        </authorList>
    </citation>
    <scope>NUCLEOTIDE SEQUENCE [LARGE SCALE GENOMIC DNA]</scope>
    <source>
        <strain evidence="1 2">CGMCC 1.9313</strain>
    </source>
</reference>
<evidence type="ECO:0000313" key="1">
    <source>
        <dbReference type="EMBL" id="PRY55484.1"/>
    </source>
</evidence>
<accession>A0A2T0UC66</accession>
<sequence length="102" mass="11908">MDQTVFLLVKDPNNACQDIIRHRDGSLRIRVYCLGKDKFEPHEDELQFFANDAGDLMAFETSDYDGDDPLLVIEAIRWYAEYIGNPKMEILAEDPRLFDQEH</sequence>
<dbReference type="OrthoDB" id="798790at2"/>
<evidence type="ECO:0000313" key="2">
    <source>
        <dbReference type="Proteomes" id="UP000238034"/>
    </source>
</evidence>
<protein>
    <submittedName>
        <fullName evidence="1">Uncharacterized protein</fullName>
    </submittedName>
</protein>
<name>A0A2T0UC66_9SPHI</name>